<organism evidence="2 3">
    <name type="scientific">Chitinophaga caseinilytica</name>
    <dbReference type="NCBI Taxonomy" id="2267521"/>
    <lineage>
        <taxon>Bacteria</taxon>
        <taxon>Pseudomonadati</taxon>
        <taxon>Bacteroidota</taxon>
        <taxon>Chitinophagia</taxon>
        <taxon>Chitinophagales</taxon>
        <taxon>Chitinophagaceae</taxon>
        <taxon>Chitinophaga</taxon>
    </lineage>
</organism>
<reference evidence="2 3" key="1">
    <citation type="submission" date="2024-03" db="EMBL/GenBank/DDBJ databases">
        <title>Chitinophaga caseinilytica sp. nov., a casein hydrolysing bacterium isolated from forest soil.</title>
        <authorList>
            <person name="Lee D.S."/>
            <person name="Han D.M."/>
            <person name="Baek J.H."/>
            <person name="Choi D.G."/>
            <person name="Jeon J.H."/>
            <person name="Jeon C.O."/>
        </authorList>
    </citation>
    <scope>NUCLEOTIDE SEQUENCE [LARGE SCALE GENOMIC DNA]</scope>
    <source>
        <strain evidence="2 3">KACC 19118</strain>
    </source>
</reference>
<evidence type="ECO:0000313" key="2">
    <source>
        <dbReference type="EMBL" id="WZN45411.1"/>
    </source>
</evidence>
<dbReference type="RefSeq" id="WP_341840163.1">
    <property type="nucleotide sequence ID" value="NZ_CP149792.1"/>
</dbReference>
<evidence type="ECO:0000256" key="1">
    <source>
        <dbReference type="SAM" id="Phobius"/>
    </source>
</evidence>
<keyword evidence="1" id="KW-0472">Membrane</keyword>
<proteinExistence type="predicted"/>
<keyword evidence="1" id="KW-0812">Transmembrane</keyword>
<keyword evidence="1" id="KW-1133">Transmembrane helix</keyword>
<name>A0ABZ2YZH6_9BACT</name>
<dbReference type="EMBL" id="CP150096">
    <property type="protein sequence ID" value="WZN45411.1"/>
    <property type="molecule type" value="Genomic_DNA"/>
</dbReference>
<feature type="transmembrane region" description="Helical" evidence="1">
    <location>
        <begin position="70"/>
        <end position="91"/>
    </location>
</feature>
<sequence>MKVATHIFLIVAAGFLFFITLVISPYKYEWEPELKQLDEDSVVFLWFVYGALTPLLMVGFFVARRYKQAISWVYVLLLLVAVWRMISLWLVK</sequence>
<gene>
    <name evidence="2" type="ORF">WJU22_21155</name>
</gene>
<protein>
    <submittedName>
        <fullName evidence="2">Uncharacterized protein</fullName>
    </submittedName>
</protein>
<evidence type="ECO:0000313" key="3">
    <source>
        <dbReference type="Proteomes" id="UP001449657"/>
    </source>
</evidence>
<feature type="transmembrane region" description="Helical" evidence="1">
    <location>
        <begin position="43"/>
        <end position="63"/>
    </location>
</feature>
<keyword evidence="3" id="KW-1185">Reference proteome</keyword>
<accession>A0ABZ2YZH6</accession>
<dbReference type="Proteomes" id="UP001449657">
    <property type="component" value="Chromosome"/>
</dbReference>
<feature type="transmembrane region" description="Helical" evidence="1">
    <location>
        <begin position="7"/>
        <end position="23"/>
    </location>
</feature>